<dbReference type="SUPFAM" id="SSF48652">
    <property type="entry name" value="Tetraspanin"/>
    <property type="match status" value="1"/>
</dbReference>
<dbReference type="GO" id="GO:0005886">
    <property type="term" value="C:plasma membrane"/>
    <property type="evidence" value="ECO:0007669"/>
    <property type="project" value="TreeGrafter"/>
</dbReference>
<evidence type="ECO:0008006" key="9">
    <source>
        <dbReference type="Google" id="ProtNLM"/>
    </source>
</evidence>
<keyword evidence="8" id="KW-1185">Reference proteome</keyword>
<evidence type="ECO:0000256" key="3">
    <source>
        <dbReference type="ARBA" id="ARBA00022989"/>
    </source>
</evidence>
<evidence type="ECO:0000256" key="6">
    <source>
        <dbReference type="SAM" id="SignalP"/>
    </source>
</evidence>
<name>A0A9D4N647_DREPO</name>
<reference evidence="7" key="1">
    <citation type="journal article" date="2019" name="bioRxiv">
        <title>The Genome of the Zebra Mussel, Dreissena polymorpha: A Resource for Invasive Species Research.</title>
        <authorList>
            <person name="McCartney M.A."/>
            <person name="Auch B."/>
            <person name="Kono T."/>
            <person name="Mallez S."/>
            <person name="Zhang Y."/>
            <person name="Obille A."/>
            <person name="Becker A."/>
            <person name="Abrahante J.E."/>
            <person name="Garbe J."/>
            <person name="Badalamenti J.P."/>
            <person name="Herman A."/>
            <person name="Mangelson H."/>
            <person name="Liachko I."/>
            <person name="Sullivan S."/>
            <person name="Sone E.D."/>
            <person name="Koren S."/>
            <person name="Silverstein K.A.T."/>
            <person name="Beckman K.B."/>
            <person name="Gohl D.M."/>
        </authorList>
    </citation>
    <scope>NUCLEOTIDE SEQUENCE</scope>
    <source>
        <strain evidence="7">Duluth1</strain>
        <tissue evidence="7">Whole animal</tissue>
    </source>
</reference>
<dbReference type="EMBL" id="JAIWYP010000001">
    <property type="protein sequence ID" value="KAH3887944.1"/>
    <property type="molecule type" value="Genomic_DNA"/>
</dbReference>
<keyword evidence="4 5" id="KW-0472">Membrane</keyword>
<proteinExistence type="predicted"/>
<evidence type="ECO:0000313" key="7">
    <source>
        <dbReference type="EMBL" id="KAH3887944.1"/>
    </source>
</evidence>
<dbReference type="PANTHER" id="PTHR19282:SF544">
    <property type="entry name" value="TETRASPANIN"/>
    <property type="match status" value="1"/>
</dbReference>
<evidence type="ECO:0000256" key="5">
    <source>
        <dbReference type="SAM" id="Phobius"/>
    </source>
</evidence>
<gene>
    <name evidence="7" type="ORF">DPMN_011966</name>
</gene>
<dbReference type="Gene3D" id="1.10.1450.10">
    <property type="entry name" value="Tetraspanin"/>
    <property type="match status" value="1"/>
</dbReference>
<sequence length="173" mass="18633">YIFFLSVVLIGELGGGIAAAVFKGKIHDQLPDILNKSLGPNYTPGNSLQTKAWDYVQVWLTCCGSTGPKDYSGTNFTDKSTHVPDTCCVLTNNDPDKPIVKNSTACQTEANQIQHNATATSNFVKKEGCFTSFESQIKSHVVLLVGVGVGIAMLELLGIVLACYVCRRGDKDD</sequence>
<dbReference type="Pfam" id="PF00335">
    <property type="entry name" value="Tetraspanin"/>
    <property type="match status" value="1"/>
</dbReference>
<reference evidence="7" key="2">
    <citation type="submission" date="2020-11" db="EMBL/GenBank/DDBJ databases">
        <authorList>
            <person name="McCartney M.A."/>
            <person name="Auch B."/>
            <person name="Kono T."/>
            <person name="Mallez S."/>
            <person name="Becker A."/>
            <person name="Gohl D.M."/>
            <person name="Silverstein K.A.T."/>
            <person name="Koren S."/>
            <person name="Bechman K.B."/>
            <person name="Herman A."/>
            <person name="Abrahante J.E."/>
            <person name="Garbe J."/>
        </authorList>
    </citation>
    <scope>NUCLEOTIDE SEQUENCE</scope>
    <source>
        <strain evidence="7">Duluth1</strain>
        <tissue evidence="7">Whole animal</tissue>
    </source>
</reference>
<dbReference type="InterPro" id="IPR018499">
    <property type="entry name" value="Tetraspanin/Peripherin"/>
</dbReference>
<comment type="caution">
    <text evidence="7">The sequence shown here is derived from an EMBL/GenBank/DDBJ whole genome shotgun (WGS) entry which is preliminary data.</text>
</comment>
<organism evidence="7 8">
    <name type="scientific">Dreissena polymorpha</name>
    <name type="common">Zebra mussel</name>
    <name type="synonym">Mytilus polymorpha</name>
    <dbReference type="NCBI Taxonomy" id="45954"/>
    <lineage>
        <taxon>Eukaryota</taxon>
        <taxon>Metazoa</taxon>
        <taxon>Spiralia</taxon>
        <taxon>Lophotrochozoa</taxon>
        <taxon>Mollusca</taxon>
        <taxon>Bivalvia</taxon>
        <taxon>Autobranchia</taxon>
        <taxon>Heteroconchia</taxon>
        <taxon>Euheterodonta</taxon>
        <taxon>Imparidentia</taxon>
        <taxon>Neoheterodontei</taxon>
        <taxon>Myida</taxon>
        <taxon>Dreissenoidea</taxon>
        <taxon>Dreissenidae</taxon>
        <taxon>Dreissena</taxon>
    </lineage>
</organism>
<feature type="transmembrane region" description="Helical" evidence="5">
    <location>
        <begin position="141"/>
        <end position="166"/>
    </location>
</feature>
<accession>A0A9D4N647</accession>
<evidence type="ECO:0000256" key="4">
    <source>
        <dbReference type="ARBA" id="ARBA00023136"/>
    </source>
</evidence>
<dbReference type="PANTHER" id="PTHR19282">
    <property type="entry name" value="TETRASPANIN"/>
    <property type="match status" value="1"/>
</dbReference>
<protein>
    <recommendedName>
        <fullName evidence="9">Tetraspanin</fullName>
    </recommendedName>
</protein>
<feature type="chain" id="PRO_5038624667" description="Tetraspanin" evidence="6">
    <location>
        <begin position="19"/>
        <end position="173"/>
    </location>
</feature>
<keyword evidence="2 5" id="KW-0812">Transmembrane</keyword>
<feature type="non-terminal residue" evidence="7">
    <location>
        <position position="173"/>
    </location>
</feature>
<dbReference type="InterPro" id="IPR008952">
    <property type="entry name" value="Tetraspanin_EC2_sf"/>
</dbReference>
<dbReference type="Proteomes" id="UP000828390">
    <property type="component" value="Unassembled WGS sequence"/>
</dbReference>
<dbReference type="AlphaFoldDB" id="A0A9D4N647"/>
<evidence type="ECO:0000256" key="1">
    <source>
        <dbReference type="ARBA" id="ARBA00004141"/>
    </source>
</evidence>
<comment type="subcellular location">
    <subcellularLocation>
        <location evidence="1">Membrane</location>
        <topology evidence="1">Multi-pass membrane protein</topology>
    </subcellularLocation>
</comment>
<keyword evidence="6" id="KW-0732">Signal</keyword>
<feature type="signal peptide" evidence="6">
    <location>
        <begin position="1"/>
        <end position="18"/>
    </location>
</feature>
<evidence type="ECO:0000256" key="2">
    <source>
        <dbReference type="ARBA" id="ARBA00022692"/>
    </source>
</evidence>
<keyword evidence="3 5" id="KW-1133">Transmembrane helix</keyword>
<dbReference type="CDD" id="cd03127">
    <property type="entry name" value="tetraspanin_LEL"/>
    <property type="match status" value="1"/>
</dbReference>
<evidence type="ECO:0000313" key="8">
    <source>
        <dbReference type="Proteomes" id="UP000828390"/>
    </source>
</evidence>